<evidence type="ECO:0000313" key="2">
    <source>
        <dbReference type="EMBL" id="WRP17624.1"/>
    </source>
</evidence>
<name>A0ABZ1BY50_9FIRM</name>
<reference evidence="2 3" key="1">
    <citation type="journal article" date="2024" name="Front. Microbiol.">
        <title>Novel thermophilic genera Geochorda gen. nov. and Carboxydochorda gen. nov. from the deep terrestrial subsurface reveal the ecophysiological diversity in the class Limnochordia.</title>
        <authorList>
            <person name="Karnachuk O.V."/>
            <person name="Lukina A.P."/>
            <person name="Avakyan M.R."/>
            <person name="Kadnikov V.V."/>
            <person name="Begmatov S."/>
            <person name="Beletsky A.V."/>
            <person name="Vlasova K.G."/>
            <person name="Novikov A.A."/>
            <person name="Shcherbakova V.A."/>
            <person name="Mardanov A.V."/>
            <person name="Ravin N.V."/>
        </authorList>
    </citation>
    <scope>NUCLEOTIDE SEQUENCE [LARGE SCALE GENOMIC DNA]</scope>
    <source>
        <strain evidence="2 3">L945</strain>
    </source>
</reference>
<keyword evidence="3" id="KW-1185">Reference proteome</keyword>
<dbReference type="Proteomes" id="UP001332192">
    <property type="component" value="Chromosome"/>
</dbReference>
<accession>A0ABZ1BY50</accession>
<sequence>MAHVENWRPPVPDDLVAMIDKARRDWLAARNEFDAVTDPDLIDHAIYAMHAAERRYVYLMRMAARLRGGRRGEPDGPDPASTESPPQP</sequence>
<dbReference type="InterPro" id="IPR019644">
    <property type="entry name" value="DUF2508"/>
</dbReference>
<proteinExistence type="predicted"/>
<feature type="region of interest" description="Disordered" evidence="1">
    <location>
        <begin position="68"/>
        <end position="88"/>
    </location>
</feature>
<protein>
    <submittedName>
        <fullName evidence="2">YaaL family protein</fullName>
    </submittedName>
</protein>
<gene>
    <name evidence="2" type="ORF">U7230_00990</name>
</gene>
<evidence type="ECO:0000256" key="1">
    <source>
        <dbReference type="SAM" id="MobiDB-lite"/>
    </source>
</evidence>
<organism evidence="2 3">
    <name type="scientific">Carboxydichorda subterranea</name>
    <dbReference type="NCBI Taxonomy" id="3109565"/>
    <lineage>
        <taxon>Bacteria</taxon>
        <taxon>Bacillati</taxon>
        <taxon>Bacillota</taxon>
        <taxon>Limnochordia</taxon>
        <taxon>Limnochordales</taxon>
        <taxon>Geochordaceae</taxon>
        <taxon>Carboxydichorda</taxon>
    </lineage>
</organism>
<dbReference type="EMBL" id="CP141615">
    <property type="protein sequence ID" value="WRP17624.1"/>
    <property type="molecule type" value="Genomic_DNA"/>
</dbReference>
<dbReference type="RefSeq" id="WP_324716894.1">
    <property type="nucleotide sequence ID" value="NZ_CP141615.1"/>
</dbReference>
<dbReference type="Pfam" id="PF10704">
    <property type="entry name" value="DUF2508"/>
    <property type="match status" value="1"/>
</dbReference>
<evidence type="ECO:0000313" key="3">
    <source>
        <dbReference type="Proteomes" id="UP001332192"/>
    </source>
</evidence>